<organism evidence="3 4">
    <name type="scientific">Ceraceosorus bombacis</name>
    <dbReference type="NCBI Taxonomy" id="401625"/>
    <lineage>
        <taxon>Eukaryota</taxon>
        <taxon>Fungi</taxon>
        <taxon>Dikarya</taxon>
        <taxon>Basidiomycota</taxon>
        <taxon>Ustilaginomycotina</taxon>
        <taxon>Exobasidiomycetes</taxon>
        <taxon>Ceraceosorales</taxon>
        <taxon>Ceraceosoraceae</taxon>
        <taxon>Ceraceosorus</taxon>
    </lineage>
</organism>
<dbReference type="Pfam" id="PF11905">
    <property type="entry name" value="DUF3425"/>
    <property type="match status" value="1"/>
</dbReference>
<sequence>MPAARTGSVVGGPAGASDVTPEQSAAEVLAQRREQNKLAQRRFRERAREAKRAVAASSSSQELTAATSISAHRTPSASEHMSASSSSNPTPSSTTFQSASSVDQLGTTTALGTSVSAELAASAGFFASQLQQPTHLPSSVFSAPQQPTDAPSPFTQWLQNGVSQSFSTNHLPSDMVTSEQWTDALGGEQRTPGGTSVAARALEDLLEAALPNTIAQLCATNAEAAAREATPYFRSTRHAEGGNVSLSGSDAASHLGSSASSASFHSSSGHAQSSPSGSSSGSPSSGSSSSPPSEGAPINIIDVAKVLQGSTENLFKDASELMSREPRDPQRKAYQAAMVLAAGEQLKMMSKCDFDRFCMFSSRSLGLGKPVDMEQRHTVQAMFCNARVMGFTHEDLADYEGVSALGECYLARCRPQVHHNSISVCPVNGLQVTTVGQSTQPLDLRTDEVLERKWQEMPQNMLPTKLQMAVEHHPWLDVLPWPSVRDRILALSAAKLIDEDELCFDMCISGNTGEAEPAFIVIGTDTTAEFGWEVSPWFLEKWHIILDTNILMYTNFWRKQRGLHALVWPGRQR</sequence>
<feature type="domain" description="BZIP" evidence="2">
    <location>
        <begin position="32"/>
        <end position="46"/>
    </location>
</feature>
<evidence type="ECO:0000259" key="2">
    <source>
        <dbReference type="PROSITE" id="PS00036"/>
    </source>
</evidence>
<name>A0A0P1BPK1_9BASI</name>
<feature type="compositionally biased region" description="Low complexity" evidence="1">
    <location>
        <begin position="245"/>
        <end position="297"/>
    </location>
</feature>
<dbReference type="PANTHER" id="PTHR38116">
    <property type="entry name" value="CHROMOSOME 7, WHOLE GENOME SHOTGUN SEQUENCE"/>
    <property type="match status" value="1"/>
</dbReference>
<dbReference type="OrthoDB" id="2245989at2759"/>
<feature type="region of interest" description="Disordered" evidence="1">
    <location>
        <begin position="244"/>
        <end position="297"/>
    </location>
</feature>
<reference evidence="3 4" key="1">
    <citation type="submission" date="2014-09" db="EMBL/GenBank/DDBJ databases">
        <authorList>
            <person name="Magalhaes I.L.F."/>
            <person name="Oliveira U."/>
            <person name="Santos F.R."/>
            <person name="Vidigal T.H.D.A."/>
            <person name="Brescovit A.D."/>
            <person name="Santos A.J."/>
        </authorList>
    </citation>
    <scope>NUCLEOTIDE SEQUENCE [LARGE SCALE GENOMIC DNA]</scope>
</reference>
<dbReference type="InterPro" id="IPR004827">
    <property type="entry name" value="bZIP"/>
</dbReference>
<dbReference type="PANTHER" id="PTHR38116:SF9">
    <property type="entry name" value="BZIP DOMAIN-CONTAINING PROTEIN"/>
    <property type="match status" value="1"/>
</dbReference>
<feature type="compositionally biased region" description="Low complexity" evidence="1">
    <location>
        <begin position="76"/>
        <end position="95"/>
    </location>
</feature>
<feature type="compositionally biased region" description="Polar residues" evidence="1">
    <location>
        <begin position="61"/>
        <end position="75"/>
    </location>
</feature>
<evidence type="ECO:0000313" key="3">
    <source>
        <dbReference type="EMBL" id="CEH18405.1"/>
    </source>
</evidence>
<feature type="region of interest" description="Disordered" evidence="1">
    <location>
        <begin position="137"/>
        <end position="157"/>
    </location>
</feature>
<evidence type="ECO:0000256" key="1">
    <source>
        <dbReference type="SAM" id="MobiDB-lite"/>
    </source>
</evidence>
<keyword evidence="4" id="KW-1185">Reference proteome</keyword>
<dbReference type="InterPro" id="IPR021833">
    <property type="entry name" value="DUF3425"/>
</dbReference>
<accession>A0A0P1BPK1</accession>
<dbReference type="STRING" id="401625.A0A0P1BPK1"/>
<protein>
    <recommendedName>
        <fullName evidence="2">BZIP domain-containing protein</fullName>
    </recommendedName>
</protein>
<dbReference type="Proteomes" id="UP000054845">
    <property type="component" value="Unassembled WGS sequence"/>
</dbReference>
<dbReference type="PROSITE" id="PS00036">
    <property type="entry name" value="BZIP_BASIC"/>
    <property type="match status" value="1"/>
</dbReference>
<dbReference type="EMBL" id="CCYA01000270">
    <property type="protein sequence ID" value="CEH18405.1"/>
    <property type="molecule type" value="Genomic_DNA"/>
</dbReference>
<proteinExistence type="predicted"/>
<dbReference type="AlphaFoldDB" id="A0A0P1BPK1"/>
<dbReference type="GO" id="GO:0003700">
    <property type="term" value="F:DNA-binding transcription factor activity"/>
    <property type="evidence" value="ECO:0007669"/>
    <property type="project" value="InterPro"/>
</dbReference>
<evidence type="ECO:0000313" key="4">
    <source>
        <dbReference type="Proteomes" id="UP000054845"/>
    </source>
</evidence>
<feature type="region of interest" description="Disordered" evidence="1">
    <location>
        <begin position="1"/>
        <end position="100"/>
    </location>
</feature>